<dbReference type="Proteomes" id="UP000492821">
    <property type="component" value="Unassembled WGS sequence"/>
</dbReference>
<evidence type="ECO:0000313" key="2">
    <source>
        <dbReference type="Proteomes" id="UP000492821"/>
    </source>
</evidence>
<reference evidence="3 4" key="2">
    <citation type="submission" date="2020-10" db="UniProtKB">
        <authorList>
            <consortium name="WormBaseParasite"/>
        </authorList>
    </citation>
    <scope>IDENTIFICATION</scope>
</reference>
<dbReference type="AlphaFoldDB" id="A0A7E4V072"/>
<accession>A0A7E4V072</accession>
<organism evidence="2 3">
    <name type="scientific">Panagrellus redivivus</name>
    <name type="common">Microworm</name>
    <dbReference type="NCBI Taxonomy" id="6233"/>
    <lineage>
        <taxon>Eukaryota</taxon>
        <taxon>Metazoa</taxon>
        <taxon>Ecdysozoa</taxon>
        <taxon>Nematoda</taxon>
        <taxon>Chromadorea</taxon>
        <taxon>Rhabditida</taxon>
        <taxon>Tylenchina</taxon>
        <taxon>Panagrolaimomorpha</taxon>
        <taxon>Panagrolaimoidea</taxon>
        <taxon>Panagrolaimidae</taxon>
        <taxon>Panagrellus</taxon>
    </lineage>
</organism>
<keyword evidence="2" id="KW-1185">Reference proteome</keyword>
<name>A0A7E4V072_PANRE</name>
<evidence type="ECO:0000256" key="1">
    <source>
        <dbReference type="SAM" id="SignalP"/>
    </source>
</evidence>
<feature type="chain" id="PRO_5041140114" evidence="1">
    <location>
        <begin position="27"/>
        <end position="67"/>
    </location>
</feature>
<dbReference type="WBParaSite" id="Pan_g14917.t1">
    <property type="protein sequence ID" value="Pan_g14917.t1"/>
    <property type="gene ID" value="Pan_g14917"/>
</dbReference>
<reference evidence="2" key="1">
    <citation type="journal article" date="2013" name="Genetics">
        <title>The draft genome and transcriptome of Panagrellus redivivus are shaped by the harsh demands of a free-living lifestyle.</title>
        <authorList>
            <person name="Srinivasan J."/>
            <person name="Dillman A.R."/>
            <person name="Macchietto M.G."/>
            <person name="Heikkinen L."/>
            <person name="Lakso M."/>
            <person name="Fracchia K.M."/>
            <person name="Antoshechkin I."/>
            <person name="Mortazavi A."/>
            <person name="Wong G."/>
            <person name="Sternberg P.W."/>
        </authorList>
    </citation>
    <scope>NUCLEOTIDE SEQUENCE [LARGE SCALE GENOMIC DNA]</scope>
    <source>
        <strain evidence="2">MT8872</strain>
    </source>
</reference>
<proteinExistence type="predicted"/>
<sequence>MASVQCTFAVLILAVLIALFSNTAMAYPAYGEYYNGIQGPYYNPYGAISGNYGGSSWDASVVNHLIF</sequence>
<evidence type="ECO:0000313" key="3">
    <source>
        <dbReference type="WBParaSite" id="Pan_g14917.t1"/>
    </source>
</evidence>
<keyword evidence="1" id="KW-0732">Signal</keyword>
<feature type="signal peptide" evidence="1">
    <location>
        <begin position="1"/>
        <end position="26"/>
    </location>
</feature>
<protein>
    <submittedName>
        <fullName evidence="3 4">Secreted protein</fullName>
    </submittedName>
</protein>
<dbReference type="WBParaSite" id="Pan_g16251.t1">
    <property type="protein sequence ID" value="Pan_g16251.t1"/>
    <property type="gene ID" value="Pan_g16251"/>
</dbReference>
<evidence type="ECO:0000313" key="4">
    <source>
        <dbReference type="WBParaSite" id="Pan_g16251.t1"/>
    </source>
</evidence>